<evidence type="ECO:0000256" key="4">
    <source>
        <dbReference type="ARBA" id="ARBA00011166"/>
    </source>
</evidence>
<keyword evidence="8 11" id="KW-0333">Golgi apparatus</keyword>
<reference evidence="15" key="1">
    <citation type="submission" date="2021-05" db="EMBL/GenBank/DDBJ databases">
        <authorList>
            <person name="Alioto T."/>
            <person name="Alioto T."/>
            <person name="Gomez Garrido J."/>
        </authorList>
    </citation>
    <scope>NUCLEOTIDE SEQUENCE</scope>
</reference>
<evidence type="ECO:0000256" key="9">
    <source>
        <dbReference type="ARBA" id="ARBA00023136"/>
    </source>
</evidence>
<dbReference type="InterPro" id="IPR010490">
    <property type="entry name" value="COG6"/>
</dbReference>
<dbReference type="InterPro" id="IPR016159">
    <property type="entry name" value="Cullin_repeat-like_dom_sf"/>
</dbReference>
<dbReference type="AlphaFoldDB" id="A0A8D8R9W5"/>
<evidence type="ECO:0000259" key="13">
    <source>
        <dbReference type="Pfam" id="PF06419"/>
    </source>
</evidence>
<dbReference type="PANTHER" id="PTHR21506:SF0">
    <property type="entry name" value="CONSERVED OLIGOMERIC GOLGI COMPLEX SUBUNIT 6"/>
    <property type="match status" value="1"/>
</dbReference>
<dbReference type="GO" id="GO:0000139">
    <property type="term" value="C:Golgi membrane"/>
    <property type="evidence" value="ECO:0007669"/>
    <property type="project" value="UniProtKB-SubCell"/>
</dbReference>
<comment type="function">
    <text evidence="1 11">Required for normal Golgi function.</text>
</comment>
<evidence type="ECO:0000256" key="11">
    <source>
        <dbReference type="RuleBase" id="RU365075"/>
    </source>
</evidence>
<dbReference type="SUPFAM" id="SSF74788">
    <property type="entry name" value="Cullin repeat-like"/>
    <property type="match status" value="1"/>
</dbReference>
<organism evidence="15">
    <name type="scientific">Cacopsylla melanoneura</name>
    <dbReference type="NCBI Taxonomy" id="428564"/>
    <lineage>
        <taxon>Eukaryota</taxon>
        <taxon>Metazoa</taxon>
        <taxon>Ecdysozoa</taxon>
        <taxon>Arthropoda</taxon>
        <taxon>Hexapoda</taxon>
        <taxon>Insecta</taxon>
        <taxon>Pterygota</taxon>
        <taxon>Neoptera</taxon>
        <taxon>Paraneoptera</taxon>
        <taxon>Hemiptera</taxon>
        <taxon>Sternorrhyncha</taxon>
        <taxon>Psylloidea</taxon>
        <taxon>Psyllidae</taxon>
        <taxon>Psyllinae</taxon>
        <taxon>Cacopsylla</taxon>
    </lineage>
</organism>
<keyword evidence="9 11" id="KW-0472">Membrane</keyword>
<feature type="domain" description="Conserved Oligomeric Golgi complex subunit 6 C-terminal" evidence="14">
    <location>
        <begin position="192"/>
        <end position="644"/>
    </location>
</feature>
<evidence type="ECO:0000313" key="15">
    <source>
        <dbReference type="EMBL" id="CAG6645194.1"/>
    </source>
</evidence>
<dbReference type="Pfam" id="PF06419">
    <property type="entry name" value="COG6_N"/>
    <property type="match status" value="1"/>
</dbReference>
<dbReference type="InterPro" id="IPR048368">
    <property type="entry name" value="COG6_N"/>
</dbReference>
<dbReference type="GO" id="GO:0015031">
    <property type="term" value="P:protein transport"/>
    <property type="evidence" value="ECO:0007669"/>
    <property type="project" value="UniProtKB-KW"/>
</dbReference>
<keyword evidence="7 11" id="KW-0653">Protein transport</keyword>
<evidence type="ECO:0000256" key="3">
    <source>
        <dbReference type="ARBA" id="ARBA00011023"/>
    </source>
</evidence>
<name>A0A8D8R9W5_9HEMI</name>
<comment type="subunit">
    <text evidence="4">Component of the conserved oligomeric Golgi complex which is composed of eight different subunits and is required for normal Golgi morphology and localization.</text>
</comment>
<evidence type="ECO:0000259" key="14">
    <source>
        <dbReference type="Pfam" id="PF20653"/>
    </source>
</evidence>
<evidence type="ECO:0000256" key="10">
    <source>
        <dbReference type="ARBA" id="ARBA00031348"/>
    </source>
</evidence>
<comment type="subcellular location">
    <subcellularLocation>
        <location evidence="2 11">Golgi apparatus membrane</location>
        <topology evidence="2 11">Peripheral membrane protein</topology>
    </subcellularLocation>
</comment>
<sequence length="666" mass="75169">MDSKAGDISLQNVDSDDKNSAIIQKRLNKVIDTNIDNDKDVLEALKELSIFFTENTLISRRNLRSQIEKRSLSINEDFVSAFRKVKETLDSMHEDVLEMNNAVSSMTTQLQNTKAQTHQLIQQTTKLQAESDKISMKQKISEAFIREFQLTETELNILRNSNEISMSFFNVLDRVETINQSCKLLMQGGHETCALDIQQQMTLYKETGLDKIYRWCQIHCKDIESPDMRILLAKSMACLQEHGVLFSYILAEYCTCRRAILVRLFINALTCGNNAIETHAYDVRRYTGDMLGWLHATIPQEKTYLLALLKLCTRTNTDQVLSESLANISEGVTNPLRVRIEKILTSNTSPIVLYTVTSLLRHYRKALSHIIPSSSLDKTLSELVETSEGVFVNTLQRLVRVKILEKVEAPGPDLVPSPGVHHLLNLLREMLSSAQQCEDETDRASDTNRIVSNIIDPLLQTINLSASRLSTVHMSVYLLNCVHTMSRALEETNIGHYAERLAAQCDVQVDTLTSEQSSSFVVNLNLAPMYTILQEVNNKRPHTPGEPGRVGCEPLARIPGMEVTSLNVFLKQFDAFLANPNTLVLPQVNLILNGDHRNAILSRSYQVICAIYRQLYEAVHDPINLYENPTVLLARTPAEIRTMLEQKSKEEPQQVQTGGGPVVQDI</sequence>
<protein>
    <recommendedName>
        <fullName evidence="5 11">Conserved oligomeric Golgi complex subunit 6</fullName>
        <shortName evidence="11">COG complex subunit 6</shortName>
    </recommendedName>
    <alternativeName>
        <fullName evidence="10 11">Component of oligomeric Golgi complex 6</fullName>
    </alternativeName>
</protein>
<dbReference type="PANTHER" id="PTHR21506">
    <property type="entry name" value="COMPONENT OF OLIGOMERIC GOLGI COMPLEX 6"/>
    <property type="match status" value="1"/>
</dbReference>
<dbReference type="SMART" id="SM01087">
    <property type="entry name" value="COG6"/>
    <property type="match status" value="1"/>
</dbReference>
<feature type="domain" description="Conserved oligomeric complex COG6 N-terminal" evidence="13">
    <location>
        <begin position="48"/>
        <end position="161"/>
    </location>
</feature>
<evidence type="ECO:0000256" key="12">
    <source>
        <dbReference type="SAM" id="MobiDB-lite"/>
    </source>
</evidence>
<keyword evidence="6 11" id="KW-0813">Transport</keyword>
<dbReference type="InterPro" id="IPR048369">
    <property type="entry name" value="COG6_C"/>
</dbReference>
<accession>A0A8D8R9W5</accession>
<feature type="region of interest" description="Disordered" evidence="12">
    <location>
        <begin position="646"/>
        <end position="666"/>
    </location>
</feature>
<dbReference type="GO" id="GO:0017119">
    <property type="term" value="C:Golgi transport complex"/>
    <property type="evidence" value="ECO:0007669"/>
    <property type="project" value="UniProtKB-UniRule"/>
</dbReference>
<proteinExistence type="inferred from homology"/>
<evidence type="ECO:0000256" key="6">
    <source>
        <dbReference type="ARBA" id="ARBA00022448"/>
    </source>
</evidence>
<dbReference type="EMBL" id="HBUF01135677">
    <property type="protein sequence ID" value="CAG6645194.1"/>
    <property type="molecule type" value="Transcribed_RNA"/>
</dbReference>
<evidence type="ECO:0000256" key="2">
    <source>
        <dbReference type="ARBA" id="ARBA00004395"/>
    </source>
</evidence>
<comment type="similarity">
    <text evidence="3 11">Belongs to the COG6 family.</text>
</comment>
<feature type="compositionally biased region" description="Gly residues" evidence="12">
    <location>
        <begin position="657"/>
        <end position="666"/>
    </location>
</feature>
<dbReference type="Pfam" id="PF20653">
    <property type="entry name" value="COG6_C"/>
    <property type="match status" value="1"/>
</dbReference>
<dbReference type="EMBL" id="HBUF01570286">
    <property type="protein sequence ID" value="CAG6766231.1"/>
    <property type="molecule type" value="Transcribed_RNA"/>
</dbReference>
<evidence type="ECO:0000256" key="7">
    <source>
        <dbReference type="ARBA" id="ARBA00022927"/>
    </source>
</evidence>
<evidence type="ECO:0000256" key="5">
    <source>
        <dbReference type="ARBA" id="ARBA00020973"/>
    </source>
</evidence>
<evidence type="ECO:0000256" key="1">
    <source>
        <dbReference type="ARBA" id="ARBA00003627"/>
    </source>
</evidence>
<dbReference type="GO" id="GO:0006891">
    <property type="term" value="P:intra-Golgi vesicle-mediated transport"/>
    <property type="evidence" value="ECO:0007669"/>
    <property type="project" value="UniProtKB-UniRule"/>
</dbReference>
<evidence type="ECO:0000256" key="8">
    <source>
        <dbReference type="ARBA" id="ARBA00023034"/>
    </source>
</evidence>